<dbReference type="Pfam" id="PF04674">
    <property type="entry name" value="Phi_1"/>
    <property type="match status" value="1"/>
</dbReference>
<dbReference type="OrthoDB" id="2017091at2759"/>
<sequence length="260" mass="28468">MGPSTKKTAPITDFYDSSSPPTARRQVHHCRNMVEYNSPIQRQGWEFSFLQNQTFQTARRHKILAWEEHQACPNNNLRKKQERQLLPSDPNGIYLVLTSKDGVIEQFCMNSCGFHSSSITSTKSRVVYAHVGDPTVQCPGLCTWPYEIPAYGPPGQALVAANGIGSDGVIMNIATVLAGAATNPFKSGYFQGDVSAPLEAVTAYPGIFSAGAYPGYPGDLKSMASYNAYGVNGPKFLLPAMWDPVQINYKVVTWISAPRL</sequence>
<accession>A0A7J0G1A8</accession>
<organism evidence="7 8">
    <name type="scientific">Actinidia rufa</name>
    <dbReference type="NCBI Taxonomy" id="165716"/>
    <lineage>
        <taxon>Eukaryota</taxon>
        <taxon>Viridiplantae</taxon>
        <taxon>Streptophyta</taxon>
        <taxon>Embryophyta</taxon>
        <taxon>Tracheophyta</taxon>
        <taxon>Spermatophyta</taxon>
        <taxon>Magnoliopsida</taxon>
        <taxon>eudicotyledons</taxon>
        <taxon>Gunneridae</taxon>
        <taxon>Pentapetalae</taxon>
        <taxon>asterids</taxon>
        <taxon>Ericales</taxon>
        <taxon>Actinidiaceae</taxon>
        <taxon>Actinidia</taxon>
    </lineage>
</organism>
<keyword evidence="8" id="KW-1185">Reference proteome</keyword>
<keyword evidence="2" id="KW-0052">Apoplast</keyword>
<dbReference type="AlphaFoldDB" id="A0A7J0G1A8"/>
<dbReference type="PANTHER" id="PTHR31279">
    <property type="entry name" value="PROTEIN EXORDIUM-LIKE 5"/>
    <property type="match status" value="1"/>
</dbReference>
<evidence type="ECO:0000256" key="1">
    <source>
        <dbReference type="ARBA" id="ARBA00004271"/>
    </source>
</evidence>
<evidence type="ECO:0000256" key="2">
    <source>
        <dbReference type="ARBA" id="ARBA00022523"/>
    </source>
</evidence>
<protein>
    <recommendedName>
        <fullName evidence="9">EXORDIUM like 2</fullName>
    </recommendedName>
</protein>
<evidence type="ECO:0000256" key="6">
    <source>
        <dbReference type="SAM" id="MobiDB-lite"/>
    </source>
</evidence>
<reference evidence="7 8" key="1">
    <citation type="submission" date="2019-07" db="EMBL/GenBank/DDBJ databases">
        <title>De Novo Assembly of kiwifruit Actinidia rufa.</title>
        <authorList>
            <person name="Sugita-Konishi S."/>
            <person name="Sato K."/>
            <person name="Mori E."/>
            <person name="Abe Y."/>
            <person name="Kisaki G."/>
            <person name="Hamano K."/>
            <person name="Suezawa K."/>
            <person name="Otani M."/>
            <person name="Fukuda T."/>
            <person name="Manabe T."/>
            <person name="Gomi K."/>
            <person name="Tabuchi M."/>
            <person name="Akimitsu K."/>
            <person name="Kataoka I."/>
        </authorList>
    </citation>
    <scope>NUCLEOTIDE SEQUENCE [LARGE SCALE GENOMIC DNA]</scope>
    <source>
        <strain evidence="8">cv. Fuchu</strain>
    </source>
</reference>
<evidence type="ECO:0000256" key="5">
    <source>
        <dbReference type="ARBA" id="ARBA00023591"/>
    </source>
</evidence>
<name>A0A7J0G1A8_9ERIC</name>
<keyword evidence="3" id="KW-0964">Secreted</keyword>
<proteinExistence type="inferred from homology"/>
<comment type="subcellular location">
    <subcellularLocation>
        <location evidence="1">Secreted</location>
        <location evidence="1">Extracellular space</location>
        <location evidence="1">Apoplast</location>
    </subcellularLocation>
</comment>
<evidence type="ECO:0000256" key="4">
    <source>
        <dbReference type="ARBA" id="ARBA00022729"/>
    </source>
</evidence>
<gene>
    <name evidence="7" type="ORF">Acr_17g0001400</name>
</gene>
<evidence type="ECO:0000313" key="7">
    <source>
        <dbReference type="EMBL" id="GFZ04568.1"/>
    </source>
</evidence>
<comment type="similarity">
    <text evidence="5">Belongs to the EXORDIUM family.</text>
</comment>
<feature type="region of interest" description="Disordered" evidence="6">
    <location>
        <begin position="1"/>
        <end position="23"/>
    </location>
</feature>
<dbReference type="Proteomes" id="UP000585474">
    <property type="component" value="Unassembled WGS sequence"/>
</dbReference>
<evidence type="ECO:0000313" key="8">
    <source>
        <dbReference type="Proteomes" id="UP000585474"/>
    </source>
</evidence>
<comment type="caution">
    <text evidence="7">The sequence shown here is derived from an EMBL/GenBank/DDBJ whole genome shotgun (WGS) entry which is preliminary data.</text>
</comment>
<dbReference type="InterPro" id="IPR006766">
    <property type="entry name" value="EXORDIUM-like"/>
</dbReference>
<dbReference type="GO" id="GO:0048046">
    <property type="term" value="C:apoplast"/>
    <property type="evidence" value="ECO:0007669"/>
    <property type="project" value="UniProtKB-SubCell"/>
</dbReference>
<dbReference type="EMBL" id="BJWL01000017">
    <property type="protein sequence ID" value="GFZ04568.1"/>
    <property type="molecule type" value="Genomic_DNA"/>
</dbReference>
<evidence type="ECO:0000256" key="3">
    <source>
        <dbReference type="ARBA" id="ARBA00022525"/>
    </source>
</evidence>
<keyword evidence="4" id="KW-0732">Signal</keyword>
<dbReference type="PANTHER" id="PTHR31279:SF58">
    <property type="entry name" value="PROTEIN EXORDIUM-LIKE 2"/>
    <property type="match status" value="1"/>
</dbReference>
<evidence type="ECO:0008006" key="9">
    <source>
        <dbReference type="Google" id="ProtNLM"/>
    </source>
</evidence>